<accession>A0ABW3KB91</accession>
<dbReference type="InterPro" id="IPR050640">
    <property type="entry name" value="Bact_2-comp_sensor_kinase"/>
</dbReference>
<name>A0ABW3KB91_9BACT</name>
<dbReference type="EC" id="2.7.13.3" evidence="3"/>
<dbReference type="PANTHER" id="PTHR34220">
    <property type="entry name" value="SENSOR HISTIDINE KINASE YPDA"/>
    <property type="match status" value="1"/>
</dbReference>
<dbReference type="Proteomes" id="UP001597112">
    <property type="component" value="Unassembled WGS sequence"/>
</dbReference>
<feature type="transmembrane region" description="Helical" evidence="1">
    <location>
        <begin position="73"/>
        <end position="91"/>
    </location>
</feature>
<dbReference type="Pfam" id="PF06580">
    <property type="entry name" value="His_kinase"/>
    <property type="match status" value="1"/>
</dbReference>
<sequence length="372" mass="43156">MKSTVGLYRHLFHALIVVLFVFPWPLIGSGNPEWSAEFASVYWVMMMATTIPFYFINCYGLVPLYLAERKYKLYILLIASCLLANIVLRTWGHAMVVGLVGVLPPFDLNRIPMNMFPMLLLLGLGTSFELILHAERRRQREEQLEHEKMFAELSFLKNQINPHFLFNALNNIFSLAQKKSEKTAESVLLLSHLIRYILYETGHGKISLLKEIRHAENYIEMQKLRISNSRNISVFFTYDGNIMFAKIEPLLLIPFIENAFKHGLSYSQPCSIVIDLHVNDEQLLFKAVNTKRMTKENISADTNCFGIGIANTKRRLELAYKGRYTLEINDAPDLFTVQLSIYLLEEDDWVRPVKYREASDKIENENKLYSNR</sequence>
<organism evidence="3 4">
    <name type="scientific">Ohtaekwangia kribbensis</name>
    <dbReference type="NCBI Taxonomy" id="688913"/>
    <lineage>
        <taxon>Bacteria</taxon>
        <taxon>Pseudomonadati</taxon>
        <taxon>Bacteroidota</taxon>
        <taxon>Cytophagia</taxon>
        <taxon>Cytophagales</taxon>
        <taxon>Fulvivirgaceae</taxon>
        <taxon>Ohtaekwangia</taxon>
    </lineage>
</organism>
<keyword evidence="1" id="KW-0472">Membrane</keyword>
<proteinExistence type="predicted"/>
<dbReference type="PANTHER" id="PTHR34220:SF7">
    <property type="entry name" value="SENSOR HISTIDINE KINASE YPDA"/>
    <property type="match status" value="1"/>
</dbReference>
<keyword evidence="4" id="KW-1185">Reference proteome</keyword>
<feature type="transmembrane region" description="Helical" evidence="1">
    <location>
        <begin position="39"/>
        <end position="66"/>
    </location>
</feature>
<gene>
    <name evidence="3" type="ORF">ACFQ21_25625</name>
</gene>
<protein>
    <submittedName>
        <fullName evidence="3">Sensor histidine kinase</fullName>
        <ecNumber evidence="3">2.7.13.3</ecNumber>
    </submittedName>
</protein>
<evidence type="ECO:0000313" key="4">
    <source>
        <dbReference type="Proteomes" id="UP001597112"/>
    </source>
</evidence>
<keyword evidence="3" id="KW-0808">Transferase</keyword>
<dbReference type="GO" id="GO:0004673">
    <property type="term" value="F:protein histidine kinase activity"/>
    <property type="evidence" value="ECO:0007669"/>
    <property type="project" value="UniProtKB-EC"/>
</dbReference>
<dbReference type="RefSeq" id="WP_377584303.1">
    <property type="nucleotide sequence ID" value="NZ_JBHTKA010000013.1"/>
</dbReference>
<keyword evidence="1" id="KW-1133">Transmembrane helix</keyword>
<evidence type="ECO:0000256" key="1">
    <source>
        <dbReference type="SAM" id="Phobius"/>
    </source>
</evidence>
<comment type="caution">
    <text evidence="3">The sequence shown here is derived from an EMBL/GenBank/DDBJ whole genome shotgun (WGS) entry which is preliminary data.</text>
</comment>
<feature type="domain" description="Signal transduction histidine kinase internal region" evidence="2">
    <location>
        <begin position="151"/>
        <end position="228"/>
    </location>
</feature>
<keyword evidence="1" id="KW-0812">Transmembrane</keyword>
<feature type="transmembrane region" description="Helical" evidence="1">
    <location>
        <begin position="111"/>
        <end position="132"/>
    </location>
</feature>
<evidence type="ECO:0000313" key="3">
    <source>
        <dbReference type="EMBL" id="MFD1002731.1"/>
    </source>
</evidence>
<dbReference type="EMBL" id="JBHTKA010000013">
    <property type="protein sequence ID" value="MFD1002731.1"/>
    <property type="molecule type" value="Genomic_DNA"/>
</dbReference>
<reference evidence="4" key="1">
    <citation type="journal article" date="2019" name="Int. J. Syst. Evol. Microbiol.">
        <title>The Global Catalogue of Microorganisms (GCM) 10K type strain sequencing project: providing services to taxonomists for standard genome sequencing and annotation.</title>
        <authorList>
            <consortium name="The Broad Institute Genomics Platform"/>
            <consortium name="The Broad Institute Genome Sequencing Center for Infectious Disease"/>
            <person name="Wu L."/>
            <person name="Ma J."/>
        </authorList>
    </citation>
    <scope>NUCLEOTIDE SEQUENCE [LARGE SCALE GENOMIC DNA]</scope>
    <source>
        <strain evidence="4">CCUG 58938</strain>
    </source>
</reference>
<dbReference type="InterPro" id="IPR010559">
    <property type="entry name" value="Sig_transdc_His_kin_internal"/>
</dbReference>
<feature type="transmembrane region" description="Helical" evidence="1">
    <location>
        <begin position="7"/>
        <end position="27"/>
    </location>
</feature>
<keyword evidence="3" id="KW-0418">Kinase</keyword>
<evidence type="ECO:0000259" key="2">
    <source>
        <dbReference type="Pfam" id="PF06580"/>
    </source>
</evidence>